<dbReference type="InterPro" id="IPR003607">
    <property type="entry name" value="HD/PDEase_dom"/>
</dbReference>
<dbReference type="GO" id="GO:0016793">
    <property type="term" value="F:triphosphoric monoester hydrolase activity"/>
    <property type="evidence" value="ECO:0007669"/>
    <property type="project" value="InterPro"/>
</dbReference>
<dbReference type="SUPFAM" id="SSF109604">
    <property type="entry name" value="HD-domain/PDEase-like"/>
    <property type="match status" value="1"/>
</dbReference>
<evidence type="ECO:0000256" key="1">
    <source>
        <dbReference type="ARBA" id="ARBA00022801"/>
    </source>
</evidence>
<dbReference type="Pfam" id="PF01966">
    <property type="entry name" value="HD"/>
    <property type="match status" value="1"/>
</dbReference>
<proteinExistence type="predicted"/>
<protein>
    <submittedName>
        <fullName evidence="3">dGTPase</fullName>
    </submittedName>
</protein>
<keyword evidence="1" id="KW-0378">Hydrolase</keyword>
<dbReference type="Gene3D" id="1.10.3410.10">
    <property type="entry name" value="putative deoxyguanosinetriphosphate triphosphohydrolase like domain"/>
    <property type="match status" value="1"/>
</dbReference>
<dbReference type="AlphaFoldDB" id="A0A4R3NTE8"/>
<evidence type="ECO:0000313" key="4">
    <source>
        <dbReference type="Proteomes" id="UP000295097"/>
    </source>
</evidence>
<dbReference type="EMBL" id="SMAR01000009">
    <property type="protein sequence ID" value="TCT40316.1"/>
    <property type="molecule type" value="Genomic_DNA"/>
</dbReference>
<dbReference type="Proteomes" id="UP000295097">
    <property type="component" value="Unassembled WGS sequence"/>
</dbReference>
<dbReference type="InterPro" id="IPR023293">
    <property type="entry name" value="dGTP_triP_hydro_central_sf"/>
</dbReference>
<dbReference type="InterPro" id="IPR006674">
    <property type="entry name" value="HD_domain"/>
</dbReference>
<reference evidence="3 4" key="1">
    <citation type="submission" date="2019-03" db="EMBL/GenBank/DDBJ databases">
        <title>Freshwater and sediment microbial communities from various areas in North America, analyzing microbe dynamics in response to fracking.</title>
        <authorList>
            <person name="Lamendella R."/>
        </authorList>
    </citation>
    <scope>NUCLEOTIDE SEQUENCE [LARGE SCALE GENOMIC DNA]</scope>
    <source>
        <strain evidence="3 4">175.2</strain>
    </source>
</reference>
<dbReference type="InterPro" id="IPR006261">
    <property type="entry name" value="dGTPase"/>
</dbReference>
<evidence type="ECO:0000313" key="3">
    <source>
        <dbReference type="EMBL" id="TCT40316.1"/>
    </source>
</evidence>
<gene>
    <name evidence="3" type="ORF">EDC90_100938</name>
</gene>
<dbReference type="NCBIfam" id="TIGR01353">
    <property type="entry name" value="dGTP_triPase"/>
    <property type="match status" value="1"/>
</dbReference>
<accession>A0A4R3NTE8</accession>
<keyword evidence="4" id="KW-1185">Reference proteome</keyword>
<dbReference type="Gene3D" id="1.10.3550.10">
    <property type="entry name" value="eoxyguanosinetriphosphate triphosphohydrolase domain-like"/>
    <property type="match status" value="1"/>
</dbReference>
<comment type="caution">
    <text evidence="3">The sequence shown here is derived from an EMBL/GenBank/DDBJ whole genome shotgun (WGS) entry which is preliminary data.</text>
</comment>
<evidence type="ECO:0000259" key="2">
    <source>
        <dbReference type="SMART" id="SM00471"/>
    </source>
</evidence>
<dbReference type="Pfam" id="PF13286">
    <property type="entry name" value="HD_assoc"/>
    <property type="match status" value="1"/>
</dbReference>
<dbReference type="SMART" id="SM00471">
    <property type="entry name" value="HDc"/>
    <property type="match status" value="1"/>
</dbReference>
<dbReference type="Gene3D" id="1.10.3210.10">
    <property type="entry name" value="Hypothetical protein af1432"/>
    <property type="match status" value="1"/>
</dbReference>
<dbReference type="InterPro" id="IPR027432">
    <property type="entry name" value="dGTP_triphosphohydrolase_C"/>
</dbReference>
<name>A0A4R3NTE8_9HYPH</name>
<organism evidence="3 4">
    <name type="scientific">Martelella mediterranea</name>
    <dbReference type="NCBI Taxonomy" id="293089"/>
    <lineage>
        <taxon>Bacteria</taxon>
        <taxon>Pseudomonadati</taxon>
        <taxon>Pseudomonadota</taxon>
        <taxon>Alphaproteobacteria</taxon>
        <taxon>Hyphomicrobiales</taxon>
        <taxon>Aurantimonadaceae</taxon>
        <taxon>Martelella</taxon>
    </lineage>
</organism>
<dbReference type="InterPro" id="IPR026875">
    <property type="entry name" value="PHydrolase_assoc_dom"/>
</dbReference>
<feature type="domain" description="HD/PDEase" evidence="2">
    <location>
        <begin position="59"/>
        <end position="264"/>
    </location>
</feature>
<sequence length="443" mass="49108">MTSMEWPALLDLNRLYRADYQQDRHRPAYDQDADRIAFSAPFRRLANKTQVHPLYDNDHIHHRLIHSMETASVGRSLGLEVGHWLEQEGLIAAGGQAVVAGTVHAACLAHDIGNPPFGHSGEAAIGDWFAEKFDSRSGLFQDRGQCFAEEFEAFEGNAQGFRILTRLEMNRPGGMRLTHATLGAFMKYPATARARREDPEISGALKKFGVFESDTDALRAVAEQTGLLPGAGPHRWWCRHPLVFLVEAADDICYNILDLEDAFTAGTLSYREVVELLAAVAGLVPREDRGDTQSEKIAFLRAVAIGRAFEACSQAFSENHSAIMHGTFSKGLVEASSCAAAFAVMRTIASERIFTASRKTELEVMGRNLVHRILDGLLPVFEALAESDFEPEKLTGYPRQLRRALDIDLRQAHDPYSALHCLADYVSGMTDRYALKVSKIIYG</sequence>